<dbReference type="EMBL" id="BNBA01000015">
    <property type="protein sequence ID" value="GHH54545.1"/>
    <property type="molecule type" value="Genomic_DNA"/>
</dbReference>
<evidence type="ECO:0000313" key="3">
    <source>
        <dbReference type="Proteomes" id="UP000623958"/>
    </source>
</evidence>
<proteinExistence type="predicted"/>
<dbReference type="InterPro" id="IPR007076">
    <property type="entry name" value="TfoX_N"/>
</dbReference>
<reference evidence="2" key="1">
    <citation type="journal article" date="2014" name="Int. J. Syst. Evol. Microbiol.">
        <title>Complete genome sequence of Corynebacterium casei LMG S-19264T (=DSM 44701T), isolated from a smear-ripened cheese.</title>
        <authorList>
            <consortium name="US DOE Joint Genome Institute (JGI-PGF)"/>
            <person name="Walter F."/>
            <person name="Albersmeier A."/>
            <person name="Kalinowski J."/>
            <person name="Ruckert C."/>
        </authorList>
    </citation>
    <scope>NUCLEOTIDE SEQUENCE</scope>
    <source>
        <strain evidence="2">JCM 13306</strain>
    </source>
</reference>
<name>A0A919KI01_9XANT</name>
<dbReference type="RefSeq" id="WP_434029361.1">
    <property type="nucleotide sequence ID" value="NZ_BNBA01000015.1"/>
</dbReference>
<feature type="domain" description="TfoX N-terminal" evidence="1">
    <location>
        <begin position="20"/>
        <end position="94"/>
    </location>
</feature>
<evidence type="ECO:0000313" key="2">
    <source>
        <dbReference type="EMBL" id="GHH54545.1"/>
    </source>
</evidence>
<keyword evidence="3" id="KW-1185">Reference proteome</keyword>
<dbReference type="AlphaFoldDB" id="A0A919KI01"/>
<dbReference type="Proteomes" id="UP000623958">
    <property type="component" value="Unassembled WGS sequence"/>
</dbReference>
<organism evidence="2 3">
    <name type="scientific">Xanthomonas boreopolis</name>
    <dbReference type="NCBI Taxonomy" id="86183"/>
    <lineage>
        <taxon>Bacteria</taxon>
        <taxon>Pseudomonadati</taxon>
        <taxon>Pseudomonadota</taxon>
        <taxon>Gammaproteobacteria</taxon>
        <taxon>Lysobacterales</taxon>
        <taxon>Lysobacteraceae</taxon>
        <taxon>Xanthomonas</taxon>
    </lineage>
</organism>
<accession>A0A919KI01</accession>
<dbReference type="SUPFAM" id="SSF159894">
    <property type="entry name" value="YgaC/TfoX-N like"/>
    <property type="match status" value="1"/>
</dbReference>
<comment type="caution">
    <text evidence="2">The sequence shown here is derived from an EMBL/GenBank/DDBJ whole genome shotgun (WGS) entry which is preliminary data.</text>
</comment>
<protein>
    <submittedName>
        <fullName evidence="2">Competence protein TfoX</fullName>
    </submittedName>
</protein>
<reference evidence="2" key="2">
    <citation type="submission" date="2020-09" db="EMBL/GenBank/DDBJ databases">
        <authorList>
            <person name="Sun Q."/>
            <person name="Ohkuma M."/>
        </authorList>
    </citation>
    <scope>NUCLEOTIDE SEQUENCE</scope>
    <source>
        <strain evidence="2">JCM 13306</strain>
    </source>
</reference>
<sequence length="117" mass="12798">MATDPGFIEYIREQADLPQRLTCRKMFGEYGLYCDGKFVAVAADNSLFLKPTEAGRRLLPSMTEGKPYPGAKAWFVVDEVLDDPDLLRRLILATAAELPIPTPRAGAAGKRRSPGTG</sequence>
<evidence type="ECO:0000259" key="1">
    <source>
        <dbReference type="Pfam" id="PF04993"/>
    </source>
</evidence>
<dbReference type="Gene3D" id="3.30.1460.30">
    <property type="entry name" value="YgaC/TfoX-N like chaperone"/>
    <property type="match status" value="1"/>
</dbReference>
<gene>
    <name evidence="2" type="ORF">GCM10009090_21650</name>
</gene>
<dbReference type="Pfam" id="PF04993">
    <property type="entry name" value="TfoX_N"/>
    <property type="match status" value="1"/>
</dbReference>